<reference evidence="1" key="1">
    <citation type="submission" date="2019-08" db="EMBL/GenBank/DDBJ databases">
        <authorList>
            <person name="Kucharzyk K."/>
            <person name="Murdoch R.W."/>
            <person name="Higgins S."/>
            <person name="Loffler F."/>
        </authorList>
    </citation>
    <scope>NUCLEOTIDE SEQUENCE</scope>
</reference>
<sequence>MACCTILSMTLGIPRFLVLPPSLGISTLRTGLGRYFPSRICPLRFSSPIAVIWLSSPSVPTPSTPALPLLAHTLSYAFWRFRLSSILSSKSVRFASVVLFSDIPHPLGSPCPPSTFRASSVPGLPPLRVQVLPSSISEVSFIYYVPPDVPAFRVSPYYAFI</sequence>
<comment type="caution">
    <text evidence="1">The sequence shown here is derived from an EMBL/GenBank/DDBJ whole genome shotgun (WGS) entry which is preliminary data.</text>
</comment>
<dbReference type="EMBL" id="VSSQ01008077">
    <property type="protein sequence ID" value="MPM37819.1"/>
    <property type="molecule type" value="Genomic_DNA"/>
</dbReference>
<protein>
    <submittedName>
        <fullName evidence="1">Uncharacterized protein</fullName>
    </submittedName>
</protein>
<organism evidence="1">
    <name type="scientific">bioreactor metagenome</name>
    <dbReference type="NCBI Taxonomy" id="1076179"/>
    <lineage>
        <taxon>unclassified sequences</taxon>
        <taxon>metagenomes</taxon>
        <taxon>ecological metagenomes</taxon>
    </lineage>
</organism>
<accession>A0A644ZAU4</accession>
<name>A0A644ZAU4_9ZZZZ</name>
<proteinExistence type="predicted"/>
<evidence type="ECO:0000313" key="1">
    <source>
        <dbReference type="EMBL" id="MPM37819.1"/>
    </source>
</evidence>
<gene>
    <name evidence="1" type="ORF">SDC9_84438</name>
</gene>
<dbReference type="AlphaFoldDB" id="A0A644ZAU4"/>